<keyword evidence="3" id="KW-0436">Ligase</keyword>
<dbReference type="InterPro" id="IPR004364">
    <property type="entry name" value="Aa-tRNA-synt_II"/>
</dbReference>
<dbReference type="InterPro" id="IPR004299">
    <property type="entry name" value="MBOAT_fam"/>
</dbReference>
<feature type="compositionally biased region" description="Pro residues" evidence="11">
    <location>
        <begin position="1437"/>
        <end position="1447"/>
    </location>
</feature>
<dbReference type="GO" id="GO:0006422">
    <property type="term" value="P:aspartyl-tRNA aminoacylation"/>
    <property type="evidence" value="ECO:0007669"/>
    <property type="project" value="TreeGrafter"/>
</dbReference>
<dbReference type="Pfam" id="PF01336">
    <property type="entry name" value="tRNA_anti-codon"/>
    <property type="match status" value="1"/>
</dbReference>
<feature type="transmembrane region" description="Helical" evidence="12">
    <location>
        <begin position="125"/>
        <end position="144"/>
    </location>
</feature>
<feature type="compositionally biased region" description="Basic and acidic residues" evidence="11">
    <location>
        <begin position="1413"/>
        <end position="1425"/>
    </location>
</feature>
<protein>
    <recommendedName>
        <fullName evidence="13">Aminoacyl-transfer RNA synthetases class-II family profile domain-containing protein</fullName>
    </recommendedName>
</protein>
<feature type="compositionally biased region" description="Basic residues" evidence="11">
    <location>
        <begin position="1477"/>
        <end position="1486"/>
    </location>
</feature>
<dbReference type="InterPro" id="IPR004524">
    <property type="entry name" value="Asp-tRNA-ligase_1"/>
</dbReference>
<evidence type="ECO:0000256" key="8">
    <source>
        <dbReference type="ARBA" id="ARBA00022989"/>
    </source>
</evidence>
<evidence type="ECO:0000256" key="12">
    <source>
        <dbReference type="SAM" id="Phobius"/>
    </source>
</evidence>
<feature type="compositionally biased region" description="Pro residues" evidence="11">
    <location>
        <begin position="1460"/>
        <end position="1472"/>
    </location>
</feature>
<gene>
    <name evidence="14" type="ORF">M5D96_004869</name>
</gene>
<dbReference type="Proteomes" id="UP001059596">
    <property type="component" value="Unassembled WGS sequence"/>
</dbReference>
<dbReference type="Gene3D" id="3.30.930.10">
    <property type="entry name" value="Bira Bifunctional Protein, Domain 2"/>
    <property type="match status" value="1"/>
</dbReference>
<dbReference type="SUPFAM" id="SSF55681">
    <property type="entry name" value="Class II aaRS and biotin synthetases"/>
    <property type="match status" value="1"/>
</dbReference>
<dbReference type="GO" id="GO:0005524">
    <property type="term" value="F:ATP binding"/>
    <property type="evidence" value="ECO:0007669"/>
    <property type="project" value="UniProtKB-KW"/>
</dbReference>
<dbReference type="PROSITE" id="PS50862">
    <property type="entry name" value="AA_TRNA_LIGASE_II"/>
    <property type="match status" value="1"/>
</dbReference>
<sequence length="1486" mass="166804">MEIIAEGLGIFIQIVNIVVLVCLPVVTIHLKGHAFSLMGASTVCFFYSVLFLKLWSYVQTNMWCRQTYYQKNPRERRPSITLAELRNGVLNGGIFCTFLCAPTLCYELNFPRTSRVRKRFLLKRLLEVVIGANVVMALFQQWIIPSVRNSLIPFSNMDVALATERLLKLALPNHLCWLCFFYLMFHSFLNAVGELLNFADRNFYCDWWNANNIDTFWRTWNMPVHRWCVRHLYIPVVQMGYSSRQASTIVFLFSFCSSANLQDLGFMGMMGQIPLSAISKSIEKRLGPRMGNIIVWASIILGQPLCIMAYYHDYVVQHFKNSLNGTDYGRPFGEAISACNCNNNSCTVPPAVVYWRKSTLGIGAPRIHWFQAQEPADCGHIMSGRYRGGGGGGGSGGRFGGRGGGGGGYGDGGGYNDFDNYRGGGGGGGGPGFNDNFGPGPGPNPFNMGGPNISGNDLMQLMSAMASNFNMNSQPPQPMRQSCGELRNHHCGLFVELSGRLIKKRVNRFAELRDRNGGACQLVVLEDKHPRVARRMNNMPENTTLTIVGLVMRRPHNSCNQTMPTGEIEVEVQDILNIHFPASGTKRAGDKRTYSTMVQQQSNLGITSTEYKIAKNENILKYFENRDLTCNDLRRDDVGKTVTLVGWIPSTKNNKFLQLKDGYGQTQLMIEDQSLSDTFLSTPEQTVIQIVGKVLGRPKANVNLKYDTGEVEVSVTSVKILNPDDAYDGPIKAKEKQQKLSIDDLEAEEAAAEASANLSSNNGESKDDGSDAAPIANSSVVAEQRVKVADTNKFADRTHNCGELSSNDINEKVVICGWLEFQRMNKFFILRDAYGQTQVLLLPRTEGLEEYIETGVPIESIVRVEGTVIPRPAATINPKMQTGHVEVEADKVVVLNPAKKNLPFEIRKFNRAGERLRLTHRYLDLRFNDMQHNLRLRSAVIMKMREYLINYLGFVEVETPTLFRRTPGGAQEFVVPTRKAGHFYSLVQSPQQFKQMLMSGGIDRYFQVARCYRDEATRPDRQPEFTQLDVELSFTSRDDIMQLIEETLRYSWPKDFPRLQTPFRRITYEEALEKYGNDKPDTRFGFLLNNVSEIVEKSGDFKEKYEDLGAYAIVVRASEAFWNGAARKHYESLGKDFKGTLFVRKFGPTKDVQDKLGKLLGEEVANEVAEKFDLEENDLLFLGIGPKVETRAMLGRIRLDYHDFLVENAKVKKPNDFRFLWVIDFPLFERNRETNQLESVHHPFTLPHSDDLDNFATSCENMENIRSQAYDLVLNGQEVGGGSIRIHDRDMQHFILEQILKIPHDHLSHLLSALESGCPPHGGIALGLDRLIAILCRARSIRDVIAFPKSLNGRDPLSNAPVPISDEEMKLYHLSVVEEEEASTNNTSHEQEDDDPDQERAPPSPMSATSDSQHPEMDVDIKAEPEEVLEKEEVETAPPPVKSPVKPPTKAAVKAAPAAEVPPPAEPVPPVAATPTRAKRTVKKKV</sequence>
<dbReference type="PANTHER" id="PTHR22594">
    <property type="entry name" value="ASPARTYL/LYSYL-TRNA SYNTHETASE"/>
    <property type="match status" value="1"/>
</dbReference>
<feature type="transmembrane region" description="Helical" evidence="12">
    <location>
        <begin position="171"/>
        <end position="192"/>
    </location>
</feature>
<dbReference type="GO" id="GO:0003676">
    <property type="term" value="F:nucleic acid binding"/>
    <property type="evidence" value="ECO:0007669"/>
    <property type="project" value="InterPro"/>
</dbReference>
<keyword evidence="8 12" id="KW-1133">Transmembrane helix</keyword>
<dbReference type="InterPro" id="IPR045864">
    <property type="entry name" value="aa-tRNA-synth_II/BPL/LPL"/>
</dbReference>
<feature type="compositionally biased region" description="Low complexity" evidence="11">
    <location>
        <begin position="1448"/>
        <end position="1459"/>
    </location>
</feature>
<organism evidence="14 15">
    <name type="scientific">Drosophila gunungcola</name>
    <name type="common">fruit fly</name>
    <dbReference type="NCBI Taxonomy" id="103775"/>
    <lineage>
        <taxon>Eukaryota</taxon>
        <taxon>Metazoa</taxon>
        <taxon>Ecdysozoa</taxon>
        <taxon>Arthropoda</taxon>
        <taxon>Hexapoda</taxon>
        <taxon>Insecta</taxon>
        <taxon>Pterygota</taxon>
        <taxon>Neoptera</taxon>
        <taxon>Endopterygota</taxon>
        <taxon>Diptera</taxon>
        <taxon>Brachycera</taxon>
        <taxon>Muscomorpha</taxon>
        <taxon>Ephydroidea</taxon>
        <taxon>Drosophilidae</taxon>
        <taxon>Drosophila</taxon>
        <taxon>Sophophora</taxon>
    </lineage>
</organism>
<dbReference type="PRINTS" id="PR01042">
    <property type="entry name" value="TRNASYNTHASP"/>
</dbReference>
<evidence type="ECO:0000313" key="14">
    <source>
        <dbReference type="EMBL" id="KAI8043537.1"/>
    </source>
</evidence>
<keyword evidence="15" id="KW-1185">Reference proteome</keyword>
<evidence type="ECO:0000256" key="5">
    <source>
        <dbReference type="ARBA" id="ARBA00022741"/>
    </source>
</evidence>
<evidence type="ECO:0000259" key="13">
    <source>
        <dbReference type="PROSITE" id="PS50862"/>
    </source>
</evidence>
<comment type="similarity">
    <text evidence="2">Belongs to the class-II aminoacyl-tRNA synthetase family. Type 1 subfamily.</text>
</comment>
<keyword evidence="5" id="KW-0547">Nucleotide-binding</keyword>
<feature type="compositionally biased region" description="Acidic residues" evidence="11">
    <location>
        <begin position="1426"/>
        <end position="1435"/>
    </location>
</feature>
<feature type="transmembrane region" description="Helical" evidence="12">
    <location>
        <begin position="7"/>
        <end position="28"/>
    </location>
</feature>
<dbReference type="Gene3D" id="2.40.50.140">
    <property type="entry name" value="Nucleic acid-binding proteins"/>
    <property type="match status" value="3"/>
</dbReference>
<dbReference type="InterPro" id="IPR004115">
    <property type="entry name" value="GAD-like_sf"/>
</dbReference>
<dbReference type="GO" id="GO:0004815">
    <property type="term" value="F:aspartate-tRNA ligase activity"/>
    <property type="evidence" value="ECO:0007669"/>
    <property type="project" value="TreeGrafter"/>
</dbReference>
<keyword evidence="10" id="KW-0030">Aminoacyl-tRNA synthetase</keyword>
<dbReference type="HAMAP" id="MF_00044">
    <property type="entry name" value="Asp_tRNA_synth_type1"/>
    <property type="match status" value="1"/>
</dbReference>
<dbReference type="Pfam" id="PF03062">
    <property type="entry name" value="MBOAT"/>
    <property type="match status" value="1"/>
</dbReference>
<dbReference type="InterPro" id="IPR012340">
    <property type="entry name" value="NA-bd_OB-fold"/>
</dbReference>
<comment type="subcellular location">
    <subcellularLocation>
        <location evidence="1">Membrane</location>
        <topology evidence="1">Multi-pass membrane protein</topology>
    </subcellularLocation>
</comment>
<feature type="region of interest" description="Disordered" evidence="11">
    <location>
        <begin position="1379"/>
        <end position="1486"/>
    </location>
</feature>
<dbReference type="FunFam" id="2.40.50.140:FF:000341">
    <property type="entry name" value="aspartate--tRNA ligase, mitochondrial isoform X2"/>
    <property type="match status" value="1"/>
</dbReference>
<evidence type="ECO:0000256" key="6">
    <source>
        <dbReference type="ARBA" id="ARBA00022840"/>
    </source>
</evidence>
<dbReference type="NCBIfam" id="NF001750">
    <property type="entry name" value="PRK00476.1"/>
    <property type="match status" value="1"/>
</dbReference>
<comment type="caution">
    <text evidence="14">The sequence shown here is derived from an EMBL/GenBank/DDBJ whole genome shotgun (WGS) entry which is preliminary data.</text>
</comment>
<feature type="domain" description="Aminoacyl-transfer RNA synthetases class-II family profile" evidence="13">
    <location>
        <begin position="934"/>
        <end position="1348"/>
    </location>
</feature>
<evidence type="ECO:0000256" key="3">
    <source>
        <dbReference type="ARBA" id="ARBA00022598"/>
    </source>
</evidence>
<keyword evidence="9 12" id="KW-0472">Membrane</keyword>
<dbReference type="CDD" id="cd04317">
    <property type="entry name" value="EcAspRS_like_N"/>
    <property type="match status" value="2"/>
</dbReference>
<feature type="transmembrane region" description="Helical" evidence="12">
    <location>
        <begin position="293"/>
        <end position="311"/>
    </location>
</feature>
<dbReference type="GO" id="GO:0016020">
    <property type="term" value="C:membrane"/>
    <property type="evidence" value="ECO:0007669"/>
    <property type="project" value="UniProtKB-SubCell"/>
</dbReference>
<evidence type="ECO:0000256" key="4">
    <source>
        <dbReference type="ARBA" id="ARBA00022692"/>
    </source>
</evidence>
<dbReference type="EMBL" id="JAMKOV010000002">
    <property type="protein sequence ID" value="KAI8043537.1"/>
    <property type="molecule type" value="Genomic_DNA"/>
</dbReference>
<dbReference type="Gene3D" id="3.30.1360.30">
    <property type="entry name" value="GAD-like domain"/>
    <property type="match status" value="1"/>
</dbReference>
<evidence type="ECO:0000256" key="2">
    <source>
        <dbReference type="ARBA" id="ARBA00006303"/>
    </source>
</evidence>
<evidence type="ECO:0000256" key="1">
    <source>
        <dbReference type="ARBA" id="ARBA00004141"/>
    </source>
</evidence>
<accession>A0A9Q0BT19</accession>
<dbReference type="Pfam" id="PF00152">
    <property type="entry name" value="tRNA-synt_2"/>
    <property type="match status" value="1"/>
</dbReference>
<evidence type="ECO:0000256" key="10">
    <source>
        <dbReference type="ARBA" id="ARBA00023146"/>
    </source>
</evidence>
<dbReference type="SUPFAM" id="SSF55261">
    <property type="entry name" value="GAD domain-like"/>
    <property type="match status" value="1"/>
</dbReference>
<proteinExistence type="inferred from homology"/>
<dbReference type="SUPFAM" id="SSF50249">
    <property type="entry name" value="Nucleic acid-binding proteins"/>
    <property type="match status" value="3"/>
</dbReference>
<dbReference type="GO" id="GO:0005739">
    <property type="term" value="C:mitochondrion"/>
    <property type="evidence" value="ECO:0007669"/>
    <property type="project" value="TreeGrafter"/>
</dbReference>
<evidence type="ECO:0000256" key="9">
    <source>
        <dbReference type="ARBA" id="ARBA00023136"/>
    </source>
</evidence>
<feature type="transmembrane region" description="Helical" evidence="12">
    <location>
        <begin position="34"/>
        <end position="55"/>
    </location>
</feature>
<reference evidence="14" key="1">
    <citation type="journal article" date="2023" name="Genome Biol. Evol.">
        <title>Long-read-based Genome Assembly of Drosophila gunungcola Reveals Fewer Chemosensory Genes in Flower-breeding Species.</title>
        <authorList>
            <person name="Negi A."/>
            <person name="Liao B.Y."/>
            <person name="Yeh S.D."/>
        </authorList>
    </citation>
    <scope>NUCLEOTIDE SEQUENCE</scope>
    <source>
        <strain evidence="14">Sukarami</strain>
    </source>
</reference>
<dbReference type="InterPro" id="IPR047090">
    <property type="entry name" value="AspRS_core"/>
</dbReference>
<dbReference type="InterPro" id="IPR002312">
    <property type="entry name" value="Asp/Asn-tRNA-synth_IIb"/>
</dbReference>
<feature type="compositionally biased region" description="Low complexity" evidence="11">
    <location>
        <begin position="752"/>
        <end position="762"/>
    </location>
</feature>
<evidence type="ECO:0000256" key="7">
    <source>
        <dbReference type="ARBA" id="ARBA00022917"/>
    </source>
</evidence>
<dbReference type="InterPro" id="IPR047089">
    <property type="entry name" value="Asp-tRNA-ligase_1_N"/>
</dbReference>
<dbReference type="NCBIfam" id="TIGR00459">
    <property type="entry name" value="aspS_bact"/>
    <property type="match status" value="1"/>
</dbReference>
<evidence type="ECO:0000256" key="11">
    <source>
        <dbReference type="SAM" id="MobiDB-lite"/>
    </source>
</evidence>
<feature type="region of interest" description="Disordered" evidence="11">
    <location>
        <begin position="751"/>
        <end position="773"/>
    </location>
</feature>
<dbReference type="CDD" id="cd00777">
    <property type="entry name" value="AspRS_core"/>
    <property type="match status" value="1"/>
</dbReference>
<keyword evidence="4 12" id="KW-0812">Transmembrane</keyword>
<dbReference type="InterPro" id="IPR004365">
    <property type="entry name" value="NA-bd_OB_tRNA"/>
</dbReference>
<dbReference type="InterPro" id="IPR006195">
    <property type="entry name" value="aa-tRNA-synth_II"/>
</dbReference>
<evidence type="ECO:0000313" key="15">
    <source>
        <dbReference type="Proteomes" id="UP001059596"/>
    </source>
</evidence>
<dbReference type="PANTHER" id="PTHR22594:SF5">
    <property type="entry name" value="ASPARTATE--TRNA LIGASE, MITOCHONDRIAL"/>
    <property type="match status" value="1"/>
</dbReference>
<keyword evidence="6" id="KW-0067">ATP-binding</keyword>
<name>A0A9Q0BT19_9MUSC</name>
<keyword evidence="7" id="KW-0648">Protein biosynthesis</keyword>